<protein>
    <submittedName>
        <fullName evidence="1">Polyketide cyclase/dehydrase</fullName>
    </submittedName>
</protein>
<organism evidence="1 2">
    <name type="scientific">Rubinisphaera brasiliensis (strain ATCC 49424 / DSM 5305 / JCM 21570 / IAM 15109 / NBRC 103401 / IFAM 1448)</name>
    <name type="common">Planctomyces brasiliensis</name>
    <dbReference type="NCBI Taxonomy" id="756272"/>
    <lineage>
        <taxon>Bacteria</taxon>
        <taxon>Pseudomonadati</taxon>
        <taxon>Planctomycetota</taxon>
        <taxon>Planctomycetia</taxon>
        <taxon>Planctomycetales</taxon>
        <taxon>Planctomycetaceae</taxon>
        <taxon>Rubinisphaera</taxon>
    </lineage>
</organism>
<dbReference type="AlphaFoldDB" id="F0SLW1"/>
<dbReference type="KEGG" id="pbs:Plabr_2284"/>
<dbReference type="Gene3D" id="3.30.530.20">
    <property type="match status" value="1"/>
</dbReference>
<keyword evidence="2" id="KW-1185">Reference proteome</keyword>
<dbReference type="Proteomes" id="UP000006860">
    <property type="component" value="Chromosome"/>
</dbReference>
<dbReference type="HOGENOM" id="CLU_112936_1_1_0"/>
<evidence type="ECO:0000313" key="2">
    <source>
        <dbReference type="Proteomes" id="UP000006860"/>
    </source>
</evidence>
<dbReference type="InterPro" id="IPR023393">
    <property type="entry name" value="START-like_dom_sf"/>
</dbReference>
<dbReference type="SUPFAM" id="SSF55961">
    <property type="entry name" value="Bet v1-like"/>
    <property type="match status" value="1"/>
</dbReference>
<reference evidence="2" key="1">
    <citation type="submission" date="2011-02" db="EMBL/GenBank/DDBJ databases">
        <title>The complete genome of Planctomyces brasiliensis DSM 5305.</title>
        <authorList>
            <person name="Lucas S."/>
            <person name="Copeland A."/>
            <person name="Lapidus A."/>
            <person name="Bruce D."/>
            <person name="Goodwin L."/>
            <person name="Pitluck S."/>
            <person name="Kyrpides N."/>
            <person name="Mavromatis K."/>
            <person name="Pagani I."/>
            <person name="Ivanova N."/>
            <person name="Ovchinnikova G."/>
            <person name="Lu M."/>
            <person name="Detter J.C."/>
            <person name="Han C."/>
            <person name="Land M."/>
            <person name="Hauser L."/>
            <person name="Markowitz V."/>
            <person name="Cheng J.-F."/>
            <person name="Hugenholtz P."/>
            <person name="Woyke T."/>
            <person name="Wu D."/>
            <person name="Tindall B."/>
            <person name="Pomrenke H.G."/>
            <person name="Brambilla E."/>
            <person name="Klenk H.-P."/>
            <person name="Eisen J.A."/>
        </authorList>
    </citation>
    <scope>NUCLEOTIDE SEQUENCE [LARGE SCALE GENOMIC DNA]</scope>
    <source>
        <strain evidence="2">ATCC 49424 / DSM 5305 / JCM 21570 / NBRC 103401 / IFAM 1448</strain>
    </source>
</reference>
<sequence>MAVFESDTTLNASAEQVFEFLIQPPNLRQIAHPDMGLKFLDAPEKLQLGDEFQFMVQTLGQVQKIRHRITVFDSPTLFVEELIEGPLPKWVHSHSFVQVDDGQTLVRDTVEFEPPGGLLGLLLTESRIQDHLEDGFHHRHQQLQKLFATA</sequence>
<dbReference type="RefSeq" id="WP_013628610.1">
    <property type="nucleotide sequence ID" value="NC_015174.1"/>
</dbReference>
<dbReference type="OrthoDB" id="9801773at2"/>
<evidence type="ECO:0000313" key="1">
    <source>
        <dbReference type="EMBL" id="ADY59886.1"/>
    </source>
</evidence>
<dbReference type="STRING" id="756272.Plabr_2284"/>
<accession>F0SLW1</accession>
<gene>
    <name evidence="1" type="ordered locus">Plabr_2284</name>
</gene>
<dbReference type="EMBL" id="CP002546">
    <property type="protein sequence ID" value="ADY59886.1"/>
    <property type="molecule type" value="Genomic_DNA"/>
</dbReference>
<proteinExistence type="predicted"/>
<dbReference type="eggNOG" id="COG4276">
    <property type="taxonomic scope" value="Bacteria"/>
</dbReference>
<name>F0SLW1_RUBBR</name>